<protein>
    <submittedName>
        <fullName evidence="5">Winged helix-turn-helix domain-containing protein</fullName>
    </submittedName>
</protein>
<keyword evidence="1 2" id="KW-0238">DNA-binding</keyword>
<evidence type="ECO:0000256" key="2">
    <source>
        <dbReference type="PROSITE-ProRule" id="PRU01091"/>
    </source>
</evidence>
<evidence type="ECO:0000256" key="3">
    <source>
        <dbReference type="SAM" id="Phobius"/>
    </source>
</evidence>
<keyword evidence="3" id="KW-0812">Transmembrane</keyword>
<proteinExistence type="predicted"/>
<accession>A0ABY5GJD4</accession>
<dbReference type="SUPFAM" id="SSF46894">
    <property type="entry name" value="C-terminal effector domain of the bipartite response regulators"/>
    <property type="match status" value="1"/>
</dbReference>
<dbReference type="RefSeq" id="WP_255389768.1">
    <property type="nucleotide sequence ID" value="NZ_CP101508.1"/>
</dbReference>
<dbReference type="EMBL" id="CP101508">
    <property type="protein sequence ID" value="UTV28453.1"/>
    <property type="molecule type" value="Genomic_DNA"/>
</dbReference>
<dbReference type="Proteomes" id="UP001057998">
    <property type="component" value="Chromosome 1"/>
</dbReference>
<evidence type="ECO:0000313" key="5">
    <source>
        <dbReference type="EMBL" id="UTV28453.1"/>
    </source>
</evidence>
<name>A0ABY5GJD4_9GAMM</name>
<feature type="DNA-binding region" description="OmpR/PhoB-type" evidence="2">
    <location>
        <begin position="7"/>
        <end position="107"/>
    </location>
</feature>
<dbReference type="InterPro" id="IPR001867">
    <property type="entry name" value="OmpR/PhoB-type_DNA-bd"/>
</dbReference>
<sequence length="214" mass="24515">MTRSKGEQCLINDNYIVNFHEQVVQSKLTGLRTVLGSNEIALLRYFIDHSDITLTRQELLDKIWTSRGMVVEDSSLMNSVSVCRKAFEDKKGQVIRTERGVGYRFVAKVETIVEERFPSSENKQKTRYSWLPYVLISVLFAMLIFFFLRSQPLQDADEFLVGKYMKCILTPSSGEATREYFNASVYQVDNEKILIDEDGRSLSYAASATEVACE</sequence>
<evidence type="ECO:0000259" key="4">
    <source>
        <dbReference type="PROSITE" id="PS51755"/>
    </source>
</evidence>
<reference evidence="5" key="1">
    <citation type="submission" date="2022-07" db="EMBL/GenBank/DDBJ databases">
        <title>Genome sequencing of Photobacterium atrarenae GJH2-4.</title>
        <authorList>
            <person name="Park S.-J."/>
        </authorList>
    </citation>
    <scope>NUCLEOTIDE SEQUENCE</scope>
    <source>
        <strain evidence="5">GJH2-4</strain>
    </source>
</reference>
<keyword evidence="6" id="KW-1185">Reference proteome</keyword>
<dbReference type="Pfam" id="PF00486">
    <property type="entry name" value="Trans_reg_C"/>
    <property type="match status" value="1"/>
</dbReference>
<dbReference type="InterPro" id="IPR036388">
    <property type="entry name" value="WH-like_DNA-bd_sf"/>
</dbReference>
<feature type="domain" description="OmpR/PhoB-type" evidence="4">
    <location>
        <begin position="7"/>
        <end position="107"/>
    </location>
</feature>
<dbReference type="SMART" id="SM00862">
    <property type="entry name" value="Trans_reg_C"/>
    <property type="match status" value="1"/>
</dbReference>
<dbReference type="InterPro" id="IPR016032">
    <property type="entry name" value="Sig_transdc_resp-reg_C-effctor"/>
</dbReference>
<dbReference type="CDD" id="cd00383">
    <property type="entry name" value="trans_reg_C"/>
    <property type="match status" value="1"/>
</dbReference>
<gene>
    <name evidence="5" type="ORF">NNL38_04185</name>
</gene>
<evidence type="ECO:0000256" key="1">
    <source>
        <dbReference type="ARBA" id="ARBA00023125"/>
    </source>
</evidence>
<feature type="transmembrane region" description="Helical" evidence="3">
    <location>
        <begin position="130"/>
        <end position="148"/>
    </location>
</feature>
<evidence type="ECO:0000313" key="6">
    <source>
        <dbReference type="Proteomes" id="UP001057998"/>
    </source>
</evidence>
<organism evidence="5 6">
    <name type="scientific">Photobacterium atrarenae</name>
    <dbReference type="NCBI Taxonomy" id="865757"/>
    <lineage>
        <taxon>Bacteria</taxon>
        <taxon>Pseudomonadati</taxon>
        <taxon>Pseudomonadota</taxon>
        <taxon>Gammaproteobacteria</taxon>
        <taxon>Vibrionales</taxon>
        <taxon>Vibrionaceae</taxon>
        <taxon>Photobacterium</taxon>
    </lineage>
</organism>
<dbReference type="PROSITE" id="PS51755">
    <property type="entry name" value="OMPR_PHOB"/>
    <property type="match status" value="1"/>
</dbReference>
<keyword evidence="3" id="KW-0472">Membrane</keyword>
<dbReference type="Gene3D" id="1.10.10.10">
    <property type="entry name" value="Winged helix-like DNA-binding domain superfamily/Winged helix DNA-binding domain"/>
    <property type="match status" value="1"/>
</dbReference>
<keyword evidence="3" id="KW-1133">Transmembrane helix</keyword>